<dbReference type="PROSITE" id="PS50933">
    <property type="entry name" value="CHRD"/>
    <property type="match status" value="1"/>
</dbReference>
<evidence type="ECO:0000313" key="4">
    <source>
        <dbReference type="Proteomes" id="UP000267524"/>
    </source>
</evidence>
<feature type="domain" description="CHRD" evidence="2">
    <location>
        <begin position="30"/>
        <end position="157"/>
    </location>
</feature>
<dbReference type="EMBL" id="QWIV01000013">
    <property type="protein sequence ID" value="RMZ59473.1"/>
    <property type="molecule type" value="Genomic_DNA"/>
</dbReference>
<dbReference type="InterPro" id="IPR010895">
    <property type="entry name" value="CHRD"/>
</dbReference>
<feature type="chain" id="PRO_5018100783" evidence="1">
    <location>
        <begin position="24"/>
        <end position="271"/>
    </location>
</feature>
<dbReference type="PROSITE" id="PS51257">
    <property type="entry name" value="PROKAR_LIPOPROTEIN"/>
    <property type="match status" value="1"/>
</dbReference>
<feature type="signal peptide" evidence="1">
    <location>
        <begin position="1"/>
        <end position="23"/>
    </location>
</feature>
<dbReference type="AlphaFoldDB" id="A0A3M7L9P7"/>
<evidence type="ECO:0000256" key="1">
    <source>
        <dbReference type="SAM" id="SignalP"/>
    </source>
</evidence>
<dbReference type="Pfam" id="PF07452">
    <property type="entry name" value="CHRD"/>
    <property type="match status" value="2"/>
</dbReference>
<evidence type="ECO:0000313" key="3">
    <source>
        <dbReference type="EMBL" id="RMZ59473.1"/>
    </source>
</evidence>
<evidence type="ECO:0000259" key="2">
    <source>
        <dbReference type="PROSITE" id="PS50933"/>
    </source>
</evidence>
<reference evidence="3 4" key="1">
    <citation type="submission" date="2018-08" db="EMBL/GenBank/DDBJ databases">
        <title>Chryseobacterium nematophagum: a novel matrix digesting pathogen of nematodes.</title>
        <authorList>
            <person name="Page A."/>
            <person name="Roberts M."/>
            <person name="Felix M.-A."/>
            <person name="Weir W."/>
        </authorList>
    </citation>
    <scope>NUCLEOTIDE SEQUENCE [LARGE SCALE GENOMIC DNA]</scope>
    <source>
        <strain evidence="3 4">JUb275</strain>
    </source>
</reference>
<organism evidence="3 4">
    <name type="scientific">Chryseobacterium nematophagum</name>
    <dbReference type="NCBI Taxonomy" id="2305228"/>
    <lineage>
        <taxon>Bacteria</taxon>
        <taxon>Pseudomonadati</taxon>
        <taxon>Bacteroidota</taxon>
        <taxon>Flavobacteriia</taxon>
        <taxon>Flavobacteriales</taxon>
        <taxon>Weeksellaceae</taxon>
        <taxon>Chryseobacterium group</taxon>
        <taxon>Chryseobacterium</taxon>
    </lineage>
</organism>
<keyword evidence="4" id="KW-1185">Reference proteome</keyword>
<sequence length="271" mass="29437">MMRKFLKAFAFMAVLAMVIISCKDGDSPRLVSEFDVPLNTANSIPVVTGRSETGTASFQLYDNNLLAFQIKINNLLSSDKLTIAHIHTGDVVSTGDVLVDLVDNSKITFSGGMASGQIQLTDAQMSRLTQGQNLYVNVHSTTYPQGLVRGQINQMVSDAYNIALSPSNERPPVTGRSETGMAFIRIVDGVMYYRLVVNNLSSTDAITMGHIHEGSSTENGPVYINFDITNLGTTKTLSLTQAQLTKVRTAAVYVNLHSTQIPSGLMRGQIR</sequence>
<gene>
    <name evidence="3" type="ORF">D1632_07480</name>
</gene>
<comment type="caution">
    <text evidence="3">The sequence shown here is derived from an EMBL/GenBank/DDBJ whole genome shotgun (WGS) entry which is preliminary data.</text>
</comment>
<dbReference type="SMART" id="SM00754">
    <property type="entry name" value="CHRD"/>
    <property type="match status" value="2"/>
</dbReference>
<protein>
    <submittedName>
        <fullName evidence="3">CHRD domain-containing protein</fullName>
    </submittedName>
</protein>
<keyword evidence="1" id="KW-0732">Signal</keyword>
<accession>A0A3M7L9P7</accession>
<dbReference type="Proteomes" id="UP000267524">
    <property type="component" value="Unassembled WGS sequence"/>
</dbReference>
<proteinExistence type="predicted"/>
<name>A0A3M7L9P7_9FLAO</name>